<protein>
    <submittedName>
        <fullName evidence="4">Endoglucanase</fullName>
        <ecNumber evidence="4">3.2.1.4</ecNumber>
    </submittedName>
</protein>
<organism evidence="4 5">
    <name type="scientific">Paenibacillus konkukensis</name>
    <dbReference type="NCBI Taxonomy" id="2020716"/>
    <lineage>
        <taxon>Bacteria</taxon>
        <taxon>Bacillati</taxon>
        <taxon>Bacillota</taxon>
        <taxon>Bacilli</taxon>
        <taxon>Bacillales</taxon>
        <taxon>Paenibacillaceae</taxon>
        <taxon>Paenibacillus</taxon>
    </lineage>
</organism>
<feature type="domain" description="SLH" evidence="2">
    <location>
        <begin position="1576"/>
        <end position="1632"/>
    </location>
</feature>
<dbReference type="Pfam" id="PF12733">
    <property type="entry name" value="Cadherin-like"/>
    <property type="match status" value="2"/>
</dbReference>
<keyword evidence="1" id="KW-0732">Signal</keyword>
<name>A0ABY4RM15_9BACL</name>
<accession>A0ABY4RM15</accession>
<reference evidence="4" key="2">
    <citation type="journal article" date="2021" name="J Anim Sci Technol">
        <title>Complete genome sequence of Paenibacillus konkukensis sp. nov. SK3146 as a potential probiotic strain.</title>
        <authorList>
            <person name="Jung H.I."/>
            <person name="Park S."/>
            <person name="Niu K.M."/>
            <person name="Lee S.W."/>
            <person name="Kothari D."/>
            <person name="Yi K.J."/>
            <person name="Kim S.K."/>
        </authorList>
    </citation>
    <scope>NUCLEOTIDE SEQUENCE</scope>
    <source>
        <strain evidence="4">SK3146</strain>
    </source>
</reference>
<evidence type="ECO:0000313" key="4">
    <source>
        <dbReference type="EMBL" id="UQZ82699.1"/>
    </source>
</evidence>
<dbReference type="RefSeq" id="WP_249864809.1">
    <property type="nucleotide sequence ID" value="NZ_CP027059.1"/>
</dbReference>
<dbReference type="GO" id="GO:0008810">
    <property type="term" value="F:cellulase activity"/>
    <property type="evidence" value="ECO:0007669"/>
    <property type="project" value="UniProtKB-EC"/>
</dbReference>
<evidence type="ECO:0000313" key="5">
    <source>
        <dbReference type="Proteomes" id="UP001057134"/>
    </source>
</evidence>
<keyword evidence="4" id="KW-0378">Hydrolase</keyword>
<feature type="domain" description="LTD" evidence="3">
    <location>
        <begin position="28"/>
        <end position="181"/>
    </location>
</feature>
<dbReference type="InterPro" id="IPR018721">
    <property type="entry name" value="DUF2252"/>
</dbReference>
<dbReference type="InterPro" id="IPR001119">
    <property type="entry name" value="SLH_dom"/>
</dbReference>
<dbReference type="PROSITE" id="PS51841">
    <property type="entry name" value="LTD"/>
    <property type="match status" value="1"/>
</dbReference>
<proteinExistence type="predicted"/>
<dbReference type="InterPro" id="IPR001322">
    <property type="entry name" value="Lamin_tail_dom"/>
</dbReference>
<evidence type="ECO:0000259" key="2">
    <source>
        <dbReference type="PROSITE" id="PS51272"/>
    </source>
</evidence>
<reference evidence="4" key="1">
    <citation type="submission" date="2018-02" db="EMBL/GenBank/DDBJ databases">
        <authorList>
            <person name="Kim S.-K."/>
            <person name="Jung H.-I."/>
            <person name="Lee S.-W."/>
        </authorList>
    </citation>
    <scope>NUCLEOTIDE SEQUENCE</scope>
    <source>
        <strain evidence="4">SK3146</strain>
    </source>
</reference>
<gene>
    <name evidence="4" type="ORF">SK3146_01858</name>
</gene>
<dbReference type="Pfam" id="PF00395">
    <property type="entry name" value="SLH"/>
    <property type="match status" value="3"/>
</dbReference>
<sequence length="1632" mass="171950">MRTLNQRWMASILAAAVAVQSLWTVAGTSYAAASSACTVKIGNLAENVVISQFYGGKANDTDSLYAQDFVELFNPTAQDIPLSGWSVQFADNGKSNWKKVDLGTKTADIPAYGYYLIGLGSNGTVGANKNLPSSDAEQPAFKLDNNLGKLVLSNQSSALTAADPMADPLASSVVDFVGYGAVDAYCGTPAPEAGKKNTIQRYVFDPLNPATSRPAAAYPNRGNNWDTRNNGRDFEKVNSAKPRNSDSTAAYAIAESSQTVRMSSSSDVDPGYNAITLKAVNGIVKQGAWDAGDFAVVGLPAGLTAAASANGDEIKLTVTGDGSGNVAADTDLAVSIFPGAWNQTNRPTAAVIADQGPYTITLAKYTPANKIVGAPEPASSAIRMSGAKELNAQFQIQLSAGVPWDSVISSTYYSVNGLPAGDWTIKAEGRSKDSMILFSVAGIANSPVMNTMPLSVTLNGSAVQGEGWQDSDPITGISLLRYSQPVRSDEARKNAVKQNIIADNTFFNDPAIKAYKYGSDAMGANAFTFFRGTNALFRSDLNSGVIPSPGTVIPGWKEILTYTQGDAHIQNVGTFNDNKGVMVFDLNDPDSAGIGSFYNDLLRFVTSVYVVKSDKDSTGISSLQDADFRDVSQTFLETYKNTLLDIRSDAARKADKLTRSNVTTYTQKVMDKVSTGSYDEALQKLLGKRAANGKIKIVGNEDKYESASEAEIAEVTAAWEAYKAELRRNFPNLDDEQFNSYFTIKDIARRIHQGIGSVGATRYNVLIEGASAAGTDDILLDVKEQLRDAYLSKDAYLKMSPDTDAYLGVLKGSGRSYLVREVSPFKGDYTDKTFSNKADLEQYVTDAAKAYAYAHARLNGISAQLNYKFEDRFAAQIVPVWGDLEAFILNAAEDYSHQVAADFALVHSGMLAGKLIDVSTLDALSVNAGALSPPFAAGVTQYEVAVDHTITSIEMKATATDSKATLTAKGSPYASGTVQSFSLSDGTNAIPFTITAQDGSVRTYTVNVTRGAAAETGSAELSGLTLSNGTMSPAFSPDITAYTAQVGNGVSSLAVTANVYDSAAELTVNGLPAASGQASAAIPLNVGGNVIEIAVAAKDGVSKTYTVNAVRAAAITASGDTPVQIANDPVSISVPAGAANARIAVTPVTEGERKEAMLPLIEVQAATTLGNVTAVFPAGTKVSASAGWDGTIRLPEIRSSSGVSVSNAIVNAVIEVGAPDESLIFDQAVRLLIPNQGGNLAGFIKDGAVVPITGTVTEDTQEAANREIADGGDAVITVGGDLVIWTKHFTQFVVYAPVTPSNRRNGGGGGGSAAVNTGTVSGVDGGTLTLNGVRIEVPAAASDSSMQITINQVSDPAGLPTNQAWVLLSDVYEITKDRDGDFVKPIVITLPYDNAKADANQYTIGLYWLNEQTREWIPLDDQRVNTAGAEVSGSVAHFTKFAVLGIEKTGTTETPQTSGVNFSDMKGHWSEASVKDLVRLGAINGYPDGTFKPDNRITRAEFVTVIVKAFGLQQQNGKSFADTRGHWAQEAIATAAAIGIVDGYEDEAFGPDDLITREQAAAIVVRVAHIELSANDISFADEAEVSEWARAALAAAAVKGLINGYEEGTVRPKANTTRAEAAAIVLRALQLK</sequence>
<dbReference type="PROSITE" id="PS51272">
    <property type="entry name" value="SLH"/>
    <property type="match status" value="3"/>
</dbReference>
<dbReference type="Proteomes" id="UP001057134">
    <property type="component" value="Chromosome"/>
</dbReference>
<evidence type="ECO:0000259" key="3">
    <source>
        <dbReference type="PROSITE" id="PS51841"/>
    </source>
</evidence>
<feature type="chain" id="PRO_5045700373" evidence="1">
    <location>
        <begin position="32"/>
        <end position="1632"/>
    </location>
</feature>
<dbReference type="InterPro" id="IPR025883">
    <property type="entry name" value="Cadherin-like_domain"/>
</dbReference>
<dbReference type="EMBL" id="CP027059">
    <property type="protein sequence ID" value="UQZ82699.1"/>
    <property type="molecule type" value="Genomic_DNA"/>
</dbReference>
<feature type="domain" description="SLH" evidence="2">
    <location>
        <begin position="1521"/>
        <end position="1575"/>
    </location>
</feature>
<dbReference type="Gene3D" id="2.60.220.30">
    <property type="match status" value="1"/>
</dbReference>
<dbReference type="Pfam" id="PF10009">
    <property type="entry name" value="DUF2252"/>
    <property type="match status" value="1"/>
</dbReference>
<dbReference type="EC" id="3.2.1.4" evidence="4"/>
<keyword evidence="4" id="KW-0326">Glycosidase</keyword>
<evidence type="ECO:0000256" key="1">
    <source>
        <dbReference type="SAM" id="SignalP"/>
    </source>
</evidence>
<feature type="domain" description="SLH" evidence="2">
    <location>
        <begin position="1457"/>
        <end position="1520"/>
    </location>
</feature>
<dbReference type="PANTHER" id="PTHR39441">
    <property type="entry name" value="DUF2252 DOMAIN-CONTAINING PROTEIN"/>
    <property type="match status" value="1"/>
</dbReference>
<feature type="signal peptide" evidence="1">
    <location>
        <begin position="1"/>
        <end position="31"/>
    </location>
</feature>
<keyword evidence="5" id="KW-1185">Reference proteome</keyword>
<dbReference type="PANTHER" id="PTHR39441:SF1">
    <property type="entry name" value="DUF2252 DOMAIN-CONTAINING PROTEIN"/>
    <property type="match status" value="1"/>
</dbReference>